<gene>
    <name evidence="2" type="ORF">GCM10011495_06840</name>
</gene>
<sequence length="356" mass="38646">MNYVQHTRAAHEQLLTHPESRPHHFTLYWALFFAWNSARFPAALPLNRDELMAAARIGNRDTYTAALRTLETFGLLIYQPSHSTNGSRVLMTELTGEVAAQVSQPKAQGCPTNEATAAPEVAAQVGQPVAAQQGQPSPEVAAQVSQHSLLSKTVDVNSTVNSAAAPEKKRERVFSDDGLSSAEVLDDNRRTAPATAPSHGAVPDPGAAPKKKVAPKKKGVQAETIRAAATAQATEPPVPGRGRQSRGRQTRPETTFQESAIYPKDKFIAAFEGTDYALADLNHYHEAVNLWRDKITGEPPRRADWVATAKRFMFNDATDNRLKLAPNVQRHDPANPGPNNAGGGPARSGYVSKWDR</sequence>
<feature type="region of interest" description="Disordered" evidence="1">
    <location>
        <begin position="326"/>
        <end position="356"/>
    </location>
</feature>
<name>A0ABQ1ZX90_9BACT</name>
<dbReference type="EMBL" id="BMGY01000004">
    <property type="protein sequence ID" value="GGH80911.1"/>
    <property type="molecule type" value="Genomic_DNA"/>
</dbReference>
<evidence type="ECO:0008006" key="4">
    <source>
        <dbReference type="Google" id="ProtNLM"/>
    </source>
</evidence>
<organism evidence="2 3">
    <name type="scientific">Hymenobacter frigidus</name>
    <dbReference type="NCBI Taxonomy" id="1524095"/>
    <lineage>
        <taxon>Bacteria</taxon>
        <taxon>Pseudomonadati</taxon>
        <taxon>Bacteroidota</taxon>
        <taxon>Cytophagia</taxon>
        <taxon>Cytophagales</taxon>
        <taxon>Hymenobacteraceae</taxon>
        <taxon>Hymenobacter</taxon>
    </lineage>
</organism>
<dbReference type="RefSeq" id="WP_188560619.1">
    <property type="nucleotide sequence ID" value="NZ_BMGY01000004.1"/>
</dbReference>
<evidence type="ECO:0000256" key="1">
    <source>
        <dbReference type="SAM" id="MobiDB-lite"/>
    </source>
</evidence>
<comment type="caution">
    <text evidence="2">The sequence shown here is derived from an EMBL/GenBank/DDBJ whole genome shotgun (WGS) entry which is preliminary data.</text>
</comment>
<reference evidence="3" key="1">
    <citation type="journal article" date="2019" name="Int. J. Syst. Evol. Microbiol.">
        <title>The Global Catalogue of Microorganisms (GCM) 10K type strain sequencing project: providing services to taxonomists for standard genome sequencing and annotation.</title>
        <authorList>
            <consortium name="The Broad Institute Genomics Platform"/>
            <consortium name="The Broad Institute Genome Sequencing Center for Infectious Disease"/>
            <person name="Wu L."/>
            <person name="Ma J."/>
        </authorList>
    </citation>
    <scope>NUCLEOTIDE SEQUENCE [LARGE SCALE GENOMIC DNA]</scope>
    <source>
        <strain evidence="3">CGMCC 1.14966</strain>
    </source>
</reference>
<accession>A0ABQ1ZX90</accession>
<evidence type="ECO:0000313" key="2">
    <source>
        <dbReference type="EMBL" id="GGH80911.1"/>
    </source>
</evidence>
<feature type="compositionally biased region" description="Basic residues" evidence="1">
    <location>
        <begin position="209"/>
        <end position="219"/>
    </location>
</feature>
<feature type="region of interest" description="Disordered" evidence="1">
    <location>
        <begin position="160"/>
        <end position="259"/>
    </location>
</feature>
<feature type="compositionally biased region" description="Low complexity" evidence="1">
    <location>
        <begin position="221"/>
        <end position="235"/>
    </location>
</feature>
<keyword evidence="3" id="KW-1185">Reference proteome</keyword>
<proteinExistence type="predicted"/>
<dbReference type="Proteomes" id="UP000637774">
    <property type="component" value="Unassembled WGS sequence"/>
</dbReference>
<protein>
    <recommendedName>
        <fullName evidence="4">Helix-turn-helix domain-containing protein</fullName>
    </recommendedName>
</protein>
<feature type="compositionally biased region" description="Basic and acidic residues" evidence="1">
    <location>
        <begin position="166"/>
        <end position="175"/>
    </location>
</feature>
<evidence type="ECO:0000313" key="3">
    <source>
        <dbReference type="Proteomes" id="UP000637774"/>
    </source>
</evidence>